<evidence type="ECO:0000256" key="2">
    <source>
        <dbReference type="ARBA" id="ARBA00022679"/>
    </source>
</evidence>
<reference evidence="7 8" key="2">
    <citation type="journal article" date="2013" name="PLoS ONE">
        <title>Whole genome mapping and re-organization of the nuclear and mitochondrial genomes of Babesia microti isolates.</title>
        <authorList>
            <person name="Cornillot E."/>
            <person name="Dassouli A."/>
            <person name="Garg A."/>
            <person name="Pachikara N."/>
            <person name="Randazzo S."/>
            <person name="Depoix D."/>
            <person name="Carcy B."/>
            <person name="Delbecq S."/>
            <person name="Frutos R."/>
            <person name="Silva J.C."/>
            <person name="Sutton R."/>
            <person name="Krause P.J."/>
            <person name="Mamoun C.B."/>
        </authorList>
    </citation>
    <scope>NUCLEOTIDE SEQUENCE [LARGE SCALE GENOMIC DNA]</scope>
    <source>
        <strain evidence="7 8">RI</strain>
    </source>
</reference>
<proteinExistence type="predicted"/>
<dbReference type="GO" id="GO:0004674">
    <property type="term" value="F:protein serine/threonine kinase activity"/>
    <property type="evidence" value="ECO:0007669"/>
    <property type="project" value="UniProtKB-KW"/>
</dbReference>
<name>A0A1N6LY30_BABMR</name>
<evidence type="ECO:0000313" key="8">
    <source>
        <dbReference type="Proteomes" id="UP000002899"/>
    </source>
</evidence>
<gene>
    <name evidence="7" type="ORF">BmR1_04g07751</name>
</gene>
<dbReference type="GO" id="GO:0005524">
    <property type="term" value="F:ATP binding"/>
    <property type="evidence" value="ECO:0007669"/>
    <property type="project" value="UniProtKB-KW"/>
</dbReference>
<organism evidence="7 8">
    <name type="scientific">Babesia microti (strain RI)</name>
    <dbReference type="NCBI Taxonomy" id="1133968"/>
    <lineage>
        <taxon>Eukaryota</taxon>
        <taxon>Sar</taxon>
        <taxon>Alveolata</taxon>
        <taxon>Apicomplexa</taxon>
        <taxon>Aconoidasida</taxon>
        <taxon>Piroplasmida</taxon>
        <taxon>Babesiidae</taxon>
        <taxon>Babesia</taxon>
    </lineage>
</organism>
<sequence length="417" mass="46876">MKLSSSDSGSISTNCSSKKTINFIKRNKMNVAINSKKRVLSESDKWNPGTKIDANYYKRKAPVGSNNFLPKSLQISNEKIIANDNYRQSKYGKKSLHDELKSNLLDIRRIDSLPGGDNKLLDPKTWSIGSNVEPLKLCRAGYTIEKYPKKIGRLGMIFNAIKNDDGCKFIVKMINKNALVEKNISTLIFSGVSIQMSISNINILHIECLMEEDEHLYIVMENATNGSLRNLIQLNPGTLSFQQVASYVIQIAKALEYLHKNGIAHLGINSGNILISRPMDSTDDSGLYGYGVVKLSNFTYSTRNTVTLIRRAHEDIEYLAPEVIGNKEFCGYKADTWSFGIVVFELLTGRYPFNQYVSKECLSMQIMKGNIQFPVNSPLPQDAIDLIRSMCQQDPNGRMGLEEIASNNWLNKLLNFS</sequence>
<dbReference type="PROSITE" id="PS50011">
    <property type="entry name" value="PROTEIN_KINASE_DOM"/>
    <property type="match status" value="1"/>
</dbReference>
<evidence type="ECO:0000256" key="5">
    <source>
        <dbReference type="ARBA" id="ARBA00022840"/>
    </source>
</evidence>
<dbReference type="AlphaFoldDB" id="A0A1N6LY30"/>
<dbReference type="InterPro" id="IPR000719">
    <property type="entry name" value="Prot_kinase_dom"/>
</dbReference>
<dbReference type="RefSeq" id="XP_021337826.1">
    <property type="nucleotide sequence ID" value="XM_021482630.1"/>
</dbReference>
<reference evidence="7 8" key="3">
    <citation type="journal article" date="2016" name="Sci. Rep.">
        <title>Genome-wide diversity and gene expression profiling of Babesia microti isolates identify polymorphic genes that mediate host-pathogen interactions.</title>
        <authorList>
            <person name="Silva J.C."/>
            <person name="Cornillot E."/>
            <person name="McCracken C."/>
            <person name="Usmani-Brown S."/>
            <person name="Dwivedi A."/>
            <person name="Ifeonu O.O."/>
            <person name="Crabtree J."/>
            <person name="Gotia H.T."/>
            <person name="Virji A.Z."/>
            <person name="Reynes C."/>
            <person name="Colinge J."/>
            <person name="Kumar V."/>
            <person name="Lawres L."/>
            <person name="Pazzi J.E."/>
            <person name="Pablo J.V."/>
            <person name="Hung C."/>
            <person name="Brancato J."/>
            <person name="Kumari P."/>
            <person name="Orvis J."/>
            <person name="Tretina K."/>
            <person name="Chibucos M."/>
            <person name="Ott S."/>
            <person name="Sadzewicz L."/>
            <person name="Sengamalay N."/>
            <person name="Shetty A.C."/>
            <person name="Su Q."/>
            <person name="Tallon L."/>
            <person name="Fraser C.M."/>
            <person name="Frutos R."/>
            <person name="Molina D.M."/>
            <person name="Krause P.J."/>
            <person name="Ben Mamoun C."/>
        </authorList>
    </citation>
    <scope>NUCLEOTIDE SEQUENCE [LARGE SCALE GENOMIC DNA]</scope>
    <source>
        <strain evidence="7 8">RI</strain>
    </source>
</reference>
<dbReference type="OrthoDB" id="337284at2759"/>
<keyword evidence="1" id="KW-0723">Serine/threonine-protein kinase</keyword>
<accession>A0A1N6LY30</accession>
<keyword evidence="4 7" id="KW-0418">Kinase</keyword>
<dbReference type="SUPFAM" id="SSF56112">
    <property type="entry name" value="Protein kinase-like (PK-like)"/>
    <property type="match status" value="1"/>
</dbReference>
<keyword evidence="2 7" id="KW-0808">Transferase</keyword>
<dbReference type="EMBL" id="LN871599">
    <property type="protein sequence ID" value="SIO73764.1"/>
    <property type="molecule type" value="Genomic_DNA"/>
</dbReference>
<evidence type="ECO:0000256" key="4">
    <source>
        <dbReference type="ARBA" id="ARBA00022777"/>
    </source>
</evidence>
<keyword evidence="8" id="KW-1185">Reference proteome</keyword>
<dbReference type="GeneID" id="24426192"/>
<dbReference type="Proteomes" id="UP000002899">
    <property type="component" value="Chromosome IV"/>
</dbReference>
<keyword evidence="5" id="KW-0067">ATP-binding</keyword>
<evidence type="ECO:0000256" key="3">
    <source>
        <dbReference type="ARBA" id="ARBA00022741"/>
    </source>
</evidence>
<dbReference type="Gene3D" id="1.10.510.10">
    <property type="entry name" value="Transferase(Phosphotransferase) domain 1"/>
    <property type="match status" value="1"/>
</dbReference>
<dbReference type="PANTHER" id="PTHR24345:SF0">
    <property type="entry name" value="CELL CYCLE SERINE_THREONINE-PROTEIN KINASE CDC5_MSD2"/>
    <property type="match status" value="1"/>
</dbReference>
<feature type="domain" description="Protein kinase" evidence="6">
    <location>
        <begin position="143"/>
        <end position="410"/>
    </location>
</feature>
<dbReference type="EC" id="2.7.11.1" evidence="7"/>
<protein>
    <submittedName>
        <fullName evidence="7">Protein kinase domain</fullName>
        <ecNumber evidence="7">2.7.11.1</ecNumber>
    </submittedName>
</protein>
<dbReference type="GO" id="GO:0005634">
    <property type="term" value="C:nucleus"/>
    <property type="evidence" value="ECO:0007669"/>
    <property type="project" value="TreeGrafter"/>
</dbReference>
<evidence type="ECO:0000256" key="1">
    <source>
        <dbReference type="ARBA" id="ARBA00022527"/>
    </source>
</evidence>
<reference evidence="7 8" key="1">
    <citation type="journal article" date="2012" name="Nucleic Acids Res.">
        <title>Sequencing of the smallest Apicomplexan genome from the human pathogen Babesia microti.</title>
        <authorList>
            <person name="Cornillot E."/>
            <person name="Hadj-Kaddour K."/>
            <person name="Dassouli A."/>
            <person name="Noel B."/>
            <person name="Ranwez V."/>
            <person name="Vacherie B."/>
            <person name="Augagneur Y."/>
            <person name="Bres V."/>
            <person name="Duclos A."/>
            <person name="Randazzo S."/>
            <person name="Carcy B."/>
            <person name="Debierre-Grockiego F."/>
            <person name="Delbecq S."/>
            <person name="Moubri-Menage K."/>
            <person name="Shams-Eldin H."/>
            <person name="Usmani-Brown S."/>
            <person name="Bringaud F."/>
            <person name="Wincker P."/>
            <person name="Vivares C.P."/>
            <person name="Schwarz R.T."/>
            <person name="Schetters T.P."/>
            <person name="Krause P.J."/>
            <person name="Gorenflot A."/>
            <person name="Berry V."/>
            <person name="Barbe V."/>
            <person name="Ben Mamoun C."/>
        </authorList>
    </citation>
    <scope>NUCLEOTIDE SEQUENCE [LARGE SCALE GENOMIC DNA]</scope>
    <source>
        <strain evidence="7 8">RI</strain>
    </source>
</reference>
<evidence type="ECO:0000259" key="6">
    <source>
        <dbReference type="PROSITE" id="PS50011"/>
    </source>
</evidence>
<keyword evidence="3" id="KW-0547">Nucleotide-binding</keyword>
<dbReference type="Pfam" id="PF00069">
    <property type="entry name" value="Pkinase"/>
    <property type="match status" value="1"/>
</dbReference>
<dbReference type="PANTHER" id="PTHR24345">
    <property type="entry name" value="SERINE/THREONINE-PROTEIN KINASE PLK"/>
    <property type="match status" value="1"/>
</dbReference>
<dbReference type="KEGG" id="bmic:BmR1_04g07751"/>
<dbReference type="VEuPathDB" id="PiroplasmaDB:BmR1_04g07751"/>
<dbReference type="InterPro" id="IPR011009">
    <property type="entry name" value="Kinase-like_dom_sf"/>
</dbReference>
<evidence type="ECO:0000313" key="7">
    <source>
        <dbReference type="EMBL" id="SIO73764.1"/>
    </source>
</evidence>